<dbReference type="Pfam" id="PF15266">
    <property type="entry name" value="DUF4594"/>
    <property type="match status" value="1"/>
</dbReference>
<reference evidence="4 5" key="1">
    <citation type="journal article" date="2018" name="Sci. Rep.">
        <title>Comparative analysis of the Pocillopora damicornis genome highlights role of immune system in coral evolution.</title>
        <authorList>
            <person name="Cunning R."/>
            <person name="Bay R.A."/>
            <person name="Gillette P."/>
            <person name="Baker A.C."/>
            <person name="Traylor-Knowles N."/>
        </authorList>
    </citation>
    <scope>NUCLEOTIDE SEQUENCE [LARGE SCALE GENOMIC DNA]</scope>
    <source>
        <strain evidence="4">RSMAS</strain>
        <tissue evidence="4">Whole animal</tissue>
    </source>
</reference>
<feature type="compositionally biased region" description="Basic and acidic residues" evidence="3">
    <location>
        <begin position="117"/>
        <end position="145"/>
    </location>
</feature>
<feature type="compositionally biased region" description="Basic and acidic residues" evidence="3">
    <location>
        <begin position="388"/>
        <end position="415"/>
    </location>
</feature>
<comment type="caution">
    <text evidence="4">The sequence shown here is derived from an EMBL/GenBank/DDBJ whole genome shotgun (WGS) entry which is preliminary data.</text>
</comment>
<evidence type="ECO:0008006" key="6">
    <source>
        <dbReference type="Google" id="ProtNLM"/>
    </source>
</evidence>
<feature type="compositionally biased region" description="Basic and acidic residues" evidence="3">
    <location>
        <begin position="534"/>
        <end position="554"/>
    </location>
</feature>
<name>A0A3M6UHX9_POCDA</name>
<dbReference type="AlphaFoldDB" id="A0A3M6UHX9"/>
<dbReference type="PANTHER" id="PTHR15635">
    <property type="entry name" value="COILED-COIL DOMAIN CONTAINING PROTEIN 9"/>
    <property type="match status" value="1"/>
</dbReference>
<feature type="region of interest" description="Disordered" evidence="3">
    <location>
        <begin position="259"/>
        <end position="594"/>
    </location>
</feature>
<feature type="region of interest" description="Disordered" evidence="3">
    <location>
        <begin position="79"/>
        <end position="243"/>
    </location>
</feature>
<dbReference type="Proteomes" id="UP000275408">
    <property type="component" value="Unassembled WGS sequence"/>
</dbReference>
<keyword evidence="5" id="KW-1185">Reference proteome</keyword>
<dbReference type="InterPro" id="IPR029336">
    <property type="entry name" value="DUF4594"/>
</dbReference>
<gene>
    <name evidence="4" type="ORF">pdam_00015248</name>
</gene>
<evidence type="ECO:0000313" key="4">
    <source>
        <dbReference type="EMBL" id="RMX53290.1"/>
    </source>
</evidence>
<keyword evidence="1" id="KW-0597">Phosphoprotein</keyword>
<dbReference type="EMBL" id="RCHS01001480">
    <property type="protein sequence ID" value="RMX53290.1"/>
    <property type="molecule type" value="Genomic_DNA"/>
</dbReference>
<feature type="compositionally biased region" description="Basic and acidic residues" evidence="3">
    <location>
        <begin position="573"/>
        <end position="593"/>
    </location>
</feature>
<dbReference type="STRING" id="46731.A0A3M6UHX9"/>
<feature type="compositionally biased region" description="Polar residues" evidence="3">
    <location>
        <begin position="16"/>
        <end position="26"/>
    </location>
</feature>
<accession>A0A3M6UHX9</accession>
<feature type="compositionally biased region" description="Basic and acidic residues" evidence="3">
    <location>
        <begin position="325"/>
        <end position="345"/>
    </location>
</feature>
<evidence type="ECO:0000313" key="5">
    <source>
        <dbReference type="Proteomes" id="UP000275408"/>
    </source>
</evidence>
<dbReference type="OrthoDB" id="10058133at2759"/>
<evidence type="ECO:0000256" key="1">
    <source>
        <dbReference type="ARBA" id="ARBA00022553"/>
    </source>
</evidence>
<proteinExistence type="predicted"/>
<feature type="compositionally biased region" description="Acidic residues" evidence="3">
    <location>
        <begin position="354"/>
        <end position="363"/>
    </location>
</feature>
<feature type="compositionally biased region" description="Basic residues" evidence="3">
    <location>
        <begin position="292"/>
        <end position="301"/>
    </location>
</feature>
<sequence length="637" mass="72682">MQAHGQNGAVDEDNFFTMTSKTDPNNAESDAQKAEEKASKEELVEAKMRIIRKKNEDLMRRQKEIEEDRKNADVYSKLVEIKKQHGSGTSGVNKDSSQPGGVAGRGRGRGRGLMLQEMRKETLKAKQWEAKRKENVVKEEQERKQGSRNPNSASRFLMDDKRVDMSKMTGRNEHSWGGANFNKVAGRMQREKEGFRPGRNRDNMEMTMSGKERQQYREWKDERKKIDEERKARQKKAGNWSRTWDQKKVWDARRKMWVFEESGDNGRNMRHHDGHGRAEDWGIDSRGNNYHRGNRGHHKGGGFRQYDNHETRASEMQQGSSQSEVLEKKSTTSKTETETRARHNQDGTANGEGTGEENWDEEPTVPLHQKKEEESLDAVMETSTDNSQRIDKPKPQRERKERRCSDKHGISEDSQKNQQSAAEVTSDKPHSGTSQQELQESLQDDFAVNEDSQVLPESTTTKDSSLSVISALHESPGDKKEAAVECKDQIKNLHEESEEAQVNLEDVETGERANDIITTDSDKDKQECSPQNPAHEKQDVSIDHSAQQEHRDDSANSVHNDTMLAETANLPKLKTDKKVSDTKENNQEMKSDTEVASVIQASASDADTPPTPDFLKLEQDLDWGEIEIDEEKIVERW</sequence>
<feature type="compositionally biased region" description="Basic and acidic residues" evidence="3">
    <location>
        <begin position="188"/>
        <end position="231"/>
    </location>
</feature>
<feature type="compositionally biased region" description="Polar residues" evidence="3">
    <location>
        <begin position="86"/>
        <end position="99"/>
    </location>
</feature>
<feature type="compositionally biased region" description="Basic and acidic residues" evidence="3">
    <location>
        <begin position="509"/>
        <end position="527"/>
    </location>
</feature>
<feature type="region of interest" description="Disordered" evidence="3">
    <location>
        <begin position="1"/>
        <end position="41"/>
    </location>
</feature>
<feature type="compositionally biased region" description="Basic and acidic residues" evidence="3">
    <location>
        <begin position="157"/>
        <end position="174"/>
    </location>
</feature>
<evidence type="ECO:0000256" key="3">
    <source>
        <dbReference type="SAM" id="MobiDB-lite"/>
    </source>
</evidence>
<feature type="compositionally biased region" description="Basic and acidic residues" evidence="3">
    <location>
        <begin position="30"/>
        <end position="41"/>
    </location>
</feature>
<dbReference type="PANTHER" id="PTHR15635:SF12">
    <property type="entry name" value="HABP4_PAI-RBP1 DOMAIN-CONTAINING PROTEIN"/>
    <property type="match status" value="1"/>
</dbReference>
<keyword evidence="2" id="KW-0175">Coiled coil</keyword>
<feature type="compositionally biased region" description="Polar residues" evidence="3">
    <location>
        <begin position="314"/>
        <end position="324"/>
    </location>
</feature>
<evidence type="ECO:0000256" key="2">
    <source>
        <dbReference type="ARBA" id="ARBA00023054"/>
    </source>
</evidence>
<protein>
    <recommendedName>
        <fullName evidence="6">Coiled-coil domain-containing protein 9</fullName>
    </recommendedName>
</protein>
<feature type="compositionally biased region" description="Polar residues" evidence="3">
    <location>
        <begin position="431"/>
        <end position="441"/>
    </location>
</feature>
<feature type="compositionally biased region" description="Polar residues" evidence="3">
    <location>
        <begin position="450"/>
        <end position="468"/>
    </location>
</feature>
<organism evidence="4 5">
    <name type="scientific">Pocillopora damicornis</name>
    <name type="common">Cauliflower coral</name>
    <name type="synonym">Millepora damicornis</name>
    <dbReference type="NCBI Taxonomy" id="46731"/>
    <lineage>
        <taxon>Eukaryota</taxon>
        <taxon>Metazoa</taxon>
        <taxon>Cnidaria</taxon>
        <taxon>Anthozoa</taxon>
        <taxon>Hexacorallia</taxon>
        <taxon>Scleractinia</taxon>
        <taxon>Astrocoeniina</taxon>
        <taxon>Pocilloporidae</taxon>
        <taxon>Pocillopora</taxon>
    </lineage>
</organism>
<feature type="compositionally biased region" description="Basic and acidic residues" evidence="3">
    <location>
        <begin position="475"/>
        <end position="495"/>
    </location>
</feature>